<protein>
    <submittedName>
        <fullName evidence="1">Uncharacterized protein</fullName>
    </submittedName>
</protein>
<evidence type="ECO:0000313" key="2">
    <source>
        <dbReference type="Proteomes" id="UP001187192"/>
    </source>
</evidence>
<comment type="caution">
    <text evidence="1">The sequence shown here is derived from an EMBL/GenBank/DDBJ whole genome shotgun (WGS) entry which is preliminary data.</text>
</comment>
<dbReference type="EMBL" id="BTGU01000030">
    <property type="protein sequence ID" value="GMN49122.1"/>
    <property type="molecule type" value="Genomic_DNA"/>
</dbReference>
<dbReference type="Proteomes" id="UP001187192">
    <property type="component" value="Unassembled WGS sequence"/>
</dbReference>
<accession>A0AA88DBI2</accession>
<name>A0AA88DBI2_FICCA</name>
<keyword evidence="2" id="KW-1185">Reference proteome</keyword>
<organism evidence="1 2">
    <name type="scientific">Ficus carica</name>
    <name type="common">Common fig</name>
    <dbReference type="NCBI Taxonomy" id="3494"/>
    <lineage>
        <taxon>Eukaryota</taxon>
        <taxon>Viridiplantae</taxon>
        <taxon>Streptophyta</taxon>
        <taxon>Embryophyta</taxon>
        <taxon>Tracheophyta</taxon>
        <taxon>Spermatophyta</taxon>
        <taxon>Magnoliopsida</taxon>
        <taxon>eudicotyledons</taxon>
        <taxon>Gunneridae</taxon>
        <taxon>Pentapetalae</taxon>
        <taxon>rosids</taxon>
        <taxon>fabids</taxon>
        <taxon>Rosales</taxon>
        <taxon>Moraceae</taxon>
        <taxon>Ficeae</taxon>
        <taxon>Ficus</taxon>
    </lineage>
</organism>
<reference evidence="1" key="1">
    <citation type="submission" date="2023-07" db="EMBL/GenBank/DDBJ databases">
        <title>draft genome sequence of fig (Ficus carica).</title>
        <authorList>
            <person name="Takahashi T."/>
            <person name="Nishimura K."/>
        </authorList>
    </citation>
    <scope>NUCLEOTIDE SEQUENCE</scope>
</reference>
<dbReference type="AlphaFoldDB" id="A0AA88DBI2"/>
<gene>
    <name evidence="1" type="ORF">TIFTF001_018295</name>
</gene>
<sequence>MRKAQANGDSTALKDFELDAKGKFSDLIEFERKKLVEFNWDRILENIGKFGVHSSLKEWNSIVVAIEEIVV</sequence>
<evidence type="ECO:0000313" key="1">
    <source>
        <dbReference type="EMBL" id="GMN49122.1"/>
    </source>
</evidence>
<proteinExistence type="predicted"/>